<proteinExistence type="predicted"/>
<reference evidence="1 2" key="1">
    <citation type="submission" date="2018-02" db="EMBL/GenBank/DDBJ databases">
        <title>The genomes of Aspergillus section Nigri reveals drivers in fungal speciation.</title>
        <authorList>
            <consortium name="DOE Joint Genome Institute"/>
            <person name="Vesth T.C."/>
            <person name="Nybo J."/>
            <person name="Theobald S."/>
            <person name="Brandl J."/>
            <person name="Frisvad J.C."/>
            <person name="Nielsen K.F."/>
            <person name="Lyhne E.K."/>
            <person name="Kogle M.E."/>
            <person name="Kuo A."/>
            <person name="Riley R."/>
            <person name="Clum A."/>
            <person name="Nolan M."/>
            <person name="Lipzen A."/>
            <person name="Salamov A."/>
            <person name="Henrissat B."/>
            <person name="Wiebenga A."/>
            <person name="De vries R.P."/>
            <person name="Grigoriev I.V."/>
            <person name="Mortensen U.H."/>
            <person name="Andersen M.R."/>
            <person name="Baker S.E."/>
        </authorList>
    </citation>
    <scope>NUCLEOTIDE SEQUENCE [LARGE SCALE GENOMIC DNA]</scope>
    <source>
        <strain evidence="1 2">CBS 112811</strain>
    </source>
</reference>
<protein>
    <submittedName>
        <fullName evidence="1">Uncharacterized protein</fullName>
    </submittedName>
</protein>
<evidence type="ECO:0000313" key="2">
    <source>
        <dbReference type="Proteomes" id="UP000249526"/>
    </source>
</evidence>
<dbReference type="AlphaFoldDB" id="A0A8G1VLM3"/>
<dbReference type="RefSeq" id="XP_025512785.1">
    <property type="nucleotide sequence ID" value="XM_025660657.1"/>
</dbReference>
<evidence type="ECO:0000313" key="1">
    <source>
        <dbReference type="EMBL" id="RAH54863.1"/>
    </source>
</evidence>
<sequence length="69" mass="7688">MLFYLKNIFTCSTGPPSVLLVIGNFGAMIQRSSSPTRGRHLTTQTYPVYVVYILRPGSGRSMTELMSFP</sequence>
<dbReference type="GeneID" id="37164059"/>
<keyword evidence="2" id="KW-1185">Reference proteome</keyword>
<accession>A0A8G1VLM3</accession>
<organism evidence="1 2">
    <name type="scientific">Aspergillus piperis CBS 112811</name>
    <dbReference type="NCBI Taxonomy" id="1448313"/>
    <lineage>
        <taxon>Eukaryota</taxon>
        <taxon>Fungi</taxon>
        <taxon>Dikarya</taxon>
        <taxon>Ascomycota</taxon>
        <taxon>Pezizomycotina</taxon>
        <taxon>Eurotiomycetes</taxon>
        <taxon>Eurotiomycetidae</taxon>
        <taxon>Eurotiales</taxon>
        <taxon>Aspergillaceae</taxon>
        <taxon>Aspergillus</taxon>
        <taxon>Aspergillus subgen. Circumdati</taxon>
    </lineage>
</organism>
<dbReference type="EMBL" id="KZ825070">
    <property type="protein sequence ID" value="RAH54863.1"/>
    <property type="molecule type" value="Genomic_DNA"/>
</dbReference>
<name>A0A8G1VLM3_9EURO</name>
<dbReference type="Proteomes" id="UP000249526">
    <property type="component" value="Unassembled WGS sequence"/>
</dbReference>
<gene>
    <name evidence="1" type="ORF">BO85DRAFT_451739</name>
</gene>